<dbReference type="AlphaFoldDB" id="A0A6V8N759"/>
<gene>
    <name evidence="6" type="primary">nifH_2</name>
    <name evidence="6" type="ORF">GMLC_19870</name>
</gene>
<evidence type="ECO:0000256" key="5">
    <source>
        <dbReference type="ARBA" id="ARBA00022840"/>
    </source>
</evidence>
<keyword evidence="5" id="KW-0067">ATP-binding</keyword>
<evidence type="ECO:0000256" key="3">
    <source>
        <dbReference type="ARBA" id="ARBA00022723"/>
    </source>
</evidence>
<dbReference type="GO" id="GO:0005524">
    <property type="term" value="F:ATP binding"/>
    <property type="evidence" value="ECO:0007669"/>
    <property type="project" value="UniProtKB-KW"/>
</dbReference>
<accession>A0A6V8N759</accession>
<proteinExistence type="inferred from homology"/>
<dbReference type="InterPro" id="IPR000392">
    <property type="entry name" value="NifH/frxC"/>
</dbReference>
<evidence type="ECO:0000313" key="6">
    <source>
        <dbReference type="EMBL" id="GFO68408.1"/>
    </source>
</evidence>
<sequence length="280" mass="29771">MAAEHLIITGKSGAGVSTTAVNLSAALAEQGYRVAHLGYDRRRISSVLLRGDGVLETGCGYPAEAACHAARLECAQGYRDILCIECGSAADNDATPDFGALCRLELLARHNPEFVVHDIAGEPAEVLPFLRTEGEAARVIVVVSADFGALTTLNNFLEFFTAEAEGGLRYGGIVANNISGPFFESIVDDFLRQTGTRAFASIPRSLMVSAGEYLKQSVIESAPESHLSSVYRKLARLVSQGLAPAAPLPFPPAAFAGWLQKWSEITEELECGLVRDGAAI</sequence>
<comment type="cofactor">
    <cofactor evidence="1">
        <name>[4Fe-4S] cluster</name>
        <dbReference type="ChEBI" id="CHEBI:49883"/>
    </cofactor>
</comment>
<protein>
    <submittedName>
        <fullName evidence="6">Nitrogenase iron protein</fullName>
    </submittedName>
</protein>
<keyword evidence="3" id="KW-0479">Metal-binding</keyword>
<reference evidence="7" key="1">
    <citation type="submission" date="2020-06" db="EMBL/GenBank/DDBJ databases">
        <title>Draft genomic sequecing of Geomonas sp. Red745.</title>
        <authorList>
            <person name="Itoh H."/>
            <person name="Xu Z.X."/>
            <person name="Ushijima N."/>
            <person name="Masuda Y."/>
            <person name="Shiratori Y."/>
            <person name="Senoo K."/>
        </authorList>
    </citation>
    <scope>NUCLEOTIDE SEQUENCE [LARGE SCALE GENOMIC DNA]</scope>
    <source>
        <strain evidence="7">Red745</strain>
    </source>
</reference>
<dbReference type="Pfam" id="PF00142">
    <property type="entry name" value="Fer4_NifH"/>
    <property type="match status" value="1"/>
</dbReference>
<evidence type="ECO:0000256" key="1">
    <source>
        <dbReference type="ARBA" id="ARBA00001966"/>
    </source>
</evidence>
<dbReference type="Gene3D" id="3.40.50.300">
    <property type="entry name" value="P-loop containing nucleotide triphosphate hydrolases"/>
    <property type="match status" value="1"/>
</dbReference>
<comment type="caution">
    <text evidence="6">The sequence shown here is derived from an EMBL/GenBank/DDBJ whole genome shotgun (WGS) entry which is preliminary data.</text>
</comment>
<dbReference type="Proteomes" id="UP000587586">
    <property type="component" value="Unassembled WGS sequence"/>
</dbReference>
<dbReference type="RefSeq" id="WP_183360935.1">
    <property type="nucleotide sequence ID" value="NZ_BLXZ01000003.1"/>
</dbReference>
<dbReference type="PROSITE" id="PS51026">
    <property type="entry name" value="NIFH_FRXC_3"/>
    <property type="match status" value="1"/>
</dbReference>
<name>A0A6V8N759_9BACT</name>
<keyword evidence="7" id="KW-1185">Reference proteome</keyword>
<dbReference type="PANTHER" id="PTHR42864">
    <property type="entry name" value="LIGHT-INDEPENDENT PROTOCHLOROPHYLLIDE REDUCTASE IRON-SULFUR ATP-BINDING PROTEIN"/>
    <property type="match status" value="1"/>
</dbReference>
<dbReference type="GO" id="GO:0046872">
    <property type="term" value="F:metal ion binding"/>
    <property type="evidence" value="ECO:0007669"/>
    <property type="project" value="UniProtKB-KW"/>
</dbReference>
<dbReference type="EMBL" id="BLXZ01000003">
    <property type="protein sequence ID" value="GFO68408.1"/>
    <property type="molecule type" value="Genomic_DNA"/>
</dbReference>
<evidence type="ECO:0000256" key="4">
    <source>
        <dbReference type="ARBA" id="ARBA00022741"/>
    </source>
</evidence>
<evidence type="ECO:0000313" key="7">
    <source>
        <dbReference type="Proteomes" id="UP000587586"/>
    </source>
</evidence>
<dbReference type="GO" id="GO:0016491">
    <property type="term" value="F:oxidoreductase activity"/>
    <property type="evidence" value="ECO:0007669"/>
    <property type="project" value="InterPro"/>
</dbReference>
<dbReference type="PANTHER" id="PTHR42864:SF2">
    <property type="entry name" value="LIGHT-INDEPENDENT PROTOCHLOROPHYLLIDE REDUCTASE IRON-SULFUR ATP-BINDING PROTEIN"/>
    <property type="match status" value="1"/>
</dbReference>
<dbReference type="InterPro" id="IPR027417">
    <property type="entry name" value="P-loop_NTPase"/>
</dbReference>
<evidence type="ECO:0000256" key="2">
    <source>
        <dbReference type="ARBA" id="ARBA00005504"/>
    </source>
</evidence>
<comment type="similarity">
    <text evidence="2">Belongs to the NifH/BchL/ChlL family.</text>
</comment>
<organism evidence="6 7">
    <name type="scientific">Geomonas limicola</name>
    <dbReference type="NCBI Taxonomy" id="2740186"/>
    <lineage>
        <taxon>Bacteria</taxon>
        <taxon>Pseudomonadati</taxon>
        <taxon>Thermodesulfobacteriota</taxon>
        <taxon>Desulfuromonadia</taxon>
        <taxon>Geobacterales</taxon>
        <taxon>Geobacteraceae</taxon>
        <taxon>Geomonas</taxon>
    </lineage>
</organism>
<dbReference type="SUPFAM" id="SSF52540">
    <property type="entry name" value="P-loop containing nucleoside triphosphate hydrolases"/>
    <property type="match status" value="1"/>
</dbReference>
<keyword evidence="4" id="KW-0547">Nucleotide-binding</keyword>